<feature type="domain" description="C2H2-type" evidence="9">
    <location>
        <begin position="588"/>
        <end position="616"/>
    </location>
</feature>
<feature type="compositionally biased region" description="Polar residues" evidence="8">
    <location>
        <begin position="438"/>
        <end position="447"/>
    </location>
</feature>
<keyword evidence="11" id="KW-1185">Reference proteome</keyword>
<dbReference type="Gene3D" id="3.30.160.60">
    <property type="entry name" value="Classic Zinc Finger"/>
    <property type="match status" value="11"/>
</dbReference>
<dbReference type="Pfam" id="PF12874">
    <property type="entry name" value="zf-met"/>
    <property type="match status" value="1"/>
</dbReference>
<sequence length="834" mass="97200">MDVNEITFESENDSPLALLLSKGFSPQRKEQEPYQINLPIKGEEPHCLERVETVKYVTPLERAPSIMNLSNKTDYHEKLRPAEVYVESLKNEIKIEGQKLISYMEQATKQEDPLSIPNLSNNSESEIKFNTGDVYKSGHFQEVDGKLCAERRNCNVCQKQFENNQKFREHMKNHSKDKRHSCEICKKSFLTNESLRIHKENCHPQPENQAVHGERDKESSKNTSEIQKVKERENEKELEDEKEVNCSVLMNNPSPQEQTEPEVRPKRRGRPPKAGKGCEKCKVCNKTFAGAYELKRHMSLHSHEDTFKCEFCTKTFYADDNLAAHIREFHKISADNKTFSKCNICCVAFINEEALKKHHQDHPFSCDACGKHFTTNRTYTSHMNKHSNEKVYKCEYCDKSYLIADSLRSHKRDHHKEEQEAAQEPFKRGAPSDDDTDVPSSKTTRNSIDSKEKLKSGRKKKGNEEKATSKYKIKPKCEICNKTFTGPYELKRHMNLHTRDKAFRCVYCTKLFFRDTSLAGHIRKYHKQIEDNPRFIKCKVCFIAFLDEESLKKHKEENPYSCNSCNKHYTTGHSFKAHMNKHSSGKSYQCEFCNASFFMADDLRTHARKCHKSGQLKDESQASEQDGNQNNGCGDDNESANVESKIKTDNIDNGYENVQCDVCNEMFNSNSELQTHNTNSTQYGCKICRKHFKSFISLKLHMNMHSKKTVYQCEYCTKPYLIMSSLRTHIRTQHPGQVQITDNRITSYFCHICDQKFPLYKDLVTHMHTHKGNKPFKCDQCDRQFSVSIHLEVHKKRRHNNVKPYNCDICHEPFFRKKYMMKHYVKVHMDGKSS</sequence>
<keyword evidence="6" id="KW-0539">Nucleus</keyword>
<feature type="domain" description="C2H2-type" evidence="9">
    <location>
        <begin position="152"/>
        <end position="179"/>
    </location>
</feature>
<dbReference type="PROSITE" id="PS50157">
    <property type="entry name" value="ZINC_FINGER_C2H2_2"/>
    <property type="match status" value="15"/>
</dbReference>
<dbReference type="SUPFAM" id="SSF57667">
    <property type="entry name" value="beta-beta-alpha zinc fingers"/>
    <property type="match status" value="7"/>
</dbReference>
<dbReference type="InterPro" id="IPR036236">
    <property type="entry name" value="Znf_C2H2_sf"/>
</dbReference>
<proteinExistence type="predicted"/>
<keyword evidence="5" id="KW-0862">Zinc</keyword>
<keyword evidence="4 7" id="KW-0863">Zinc-finger</keyword>
<feature type="domain" description="C2H2-type" evidence="9">
    <location>
        <begin position="805"/>
        <end position="833"/>
    </location>
</feature>
<reference evidence="10" key="1">
    <citation type="journal article" date="2023" name="IScience">
        <title>Live-bearing cockroach genome reveals convergent evolutionary mechanisms linked to viviparity in insects and beyond.</title>
        <authorList>
            <person name="Fouks B."/>
            <person name="Harrison M.C."/>
            <person name="Mikhailova A.A."/>
            <person name="Marchal E."/>
            <person name="English S."/>
            <person name="Carruthers M."/>
            <person name="Jennings E.C."/>
            <person name="Chiamaka E.L."/>
            <person name="Frigard R.A."/>
            <person name="Pippel M."/>
            <person name="Attardo G.M."/>
            <person name="Benoit J.B."/>
            <person name="Bornberg-Bauer E."/>
            <person name="Tobe S.S."/>
        </authorList>
    </citation>
    <scope>NUCLEOTIDE SEQUENCE</scope>
    <source>
        <strain evidence="10">Stay&amp;Tobe</strain>
    </source>
</reference>
<dbReference type="PANTHER" id="PTHR24376">
    <property type="entry name" value="ZINC FINGER PROTEIN"/>
    <property type="match status" value="1"/>
</dbReference>
<dbReference type="FunFam" id="3.30.160.60:FF:000624">
    <property type="entry name" value="zinc finger protein 697"/>
    <property type="match status" value="1"/>
</dbReference>
<feature type="region of interest" description="Disordered" evidence="8">
    <location>
        <begin position="200"/>
        <end position="276"/>
    </location>
</feature>
<dbReference type="Pfam" id="PF00096">
    <property type="entry name" value="zf-C2H2"/>
    <property type="match status" value="4"/>
</dbReference>
<evidence type="ECO:0000259" key="9">
    <source>
        <dbReference type="PROSITE" id="PS50157"/>
    </source>
</evidence>
<accession>A0AAD8EDC0</accession>
<evidence type="ECO:0000313" key="10">
    <source>
        <dbReference type="EMBL" id="KAJ9585836.1"/>
    </source>
</evidence>
<evidence type="ECO:0000256" key="7">
    <source>
        <dbReference type="PROSITE-ProRule" id="PRU00042"/>
    </source>
</evidence>
<evidence type="ECO:0000256" key="2">
    <source>
        <dbReference type="ARBA" id="ARBA00022723"/>
    </source>
</evidence>
<dbReference type="Pfam" id="PF13912">
    <property type="entry name" value="zf-C2H2_6"/>
    <property type="match status" value="5"/>
</dbReference>
<evidence type="ECO:0000313" key="11">
    <source>
        <dbReference type="Proteomes" id="UP001233999"/>
    </source>
</evidence>
<dbReference type="SMART" id="SM00355">
    <property type="entry name" value="ZnF_C2H2"/>
    <property type="match status" value="18"/>
</dbReference>
<dbReference type="GO" id="GO:0000978">
    <property type="term" value="F:RNA polymerase II cis-regulatory region sequence-specific DNA binding"/>
    <property type="evidence" value="ECO:0007669"/>
    <property type="project" value="TreeGrafter"/>
</dbReference>
<feature type="compositionally biased region" description="Low complexity" evidence="8">
    <location>
        <begin position="625"/>
        <end position="634"/>
    </location>
</feature>
<evidence type="ECO:0000256" key="5">
    <source>
        <dbReference type="ARBA" id="ARBA00022833"/>
    </source>
</evidence>
<reference evidence="10" key="2">
    <citation type="submission" date="2023-05" db="EMBL/GenBank/DDBJ databases">
        <authorList>
            <person name="Fouks B."/>
        </authorList>
    </citation>
    <scope>NUCLEOTIDE SEQUENCE</scope>
    <source>
        <strain evidence="10">Stay&amp;Tobe</strain>
        <tissue evidence="10">Testes</tissue>
    </source>
</reference>
<comment type="caution">
    <text evidence="10">The sequence shown here is derived from an EMBL/GenBank/DDBJ whole genome shotgun (WGS) entry which is preliminary data.</text>
</comment>
<feature type="domain" description="C2H2-type" evidence="9">
    <location>
        <begin position="307"/>
        <end position="330"/>
    </location>
</feature>
<dbReference type="EMBL" id="JASPKZ010007247">
    <property type="protein sequence ID" value="KAJ9585836.1"/>
    <property type="molecule type" value="Genomic_DNA"/>
</dbReference>
<evidence type="ECO:0000256" key="6">
    <source>
        <dbReference type="ARBA" id="ARBA00023242"/>
    </source>
</evidence>
<name>A0AAD8EDC0_DIPPU</name>
<keyword evidence="2" id="KW-0479">Metal-binding</keyword>
<feature type="domain" description="C2H2-type" evidence="9">
    <location>
        <begin position="364"/>
        <end position="391"/>
    </location>
</feature>
<feature type="region of interest" description="Disordered" evidence="8">
    <location>
        <begin position="409"/>
        <end position="467"/>
    </location>
</feature>
<comment type="subcellular location">
    <subcellularLocation>
        <location evidence="1">Nucleus</location>
    </subcellularLocation>
</comment>
<evidence type="ECO:0000256" key="8">
    <source>
        <dbReference type="SAM" id="MobiDB-lite"/>
    </source>
</evidence>
<dbReference type="GO" id="GO:0005634">
    <property type="term" value="C:nucleus"/>
    <property type="evidence" value="ECO:0007669"/>
    <property type="project" value="UniProtKB-SubCell"/>
</dbReference>
<feature type="domain" description="C2H2-type" evidence="9">
    <location>
        <begin position="392"/>
        <end position="420"/>
    </location>
</feature>
<feature type="domain" description="C2H2-type" evidence="9">
    <location>
        <begin position="683"/>
        <end position="710"/>
    </location>
</feature>
<gene>
    <name evidence="10" type="ORF">L9F63_020538</name>
</gene>
<feature type="region of interest" description="Disordered" evidence="8">
    <location>
        <begin position="614"/>
        <end position="639"/>
    </location>
</feature>
<feature type="domain" description="C2H2-type" evidence="9">
    <location>
        <begin position="748"/>
        <end position="775"/>
    </location>
</feature>
<dbReference type="AlphaFoldDB" id="A0AAD8EDC0"/>
<evidence type="ECO:0000256" key="4">
    <source>
        <dbReference type="ARBA" id="ARBA00022771"/>
    </source>
</evidence>
<feature type="domain" description="C2H2-type" evidence="9">
    <location>
        <begin position="711"/>
        <end position="739"/>
    </location>
</feature>
<feature type="domain" description="C2H2-type" evidence="9">
    <location>
        <begin position="776"/>
        <end position="804"/>
    </location>
</feature>
<keyword evidence="3" id="KW-0677">Repeat</keyword>
<feature type="domain" description="C2H2-type" evidence="9">
    <location>
        <begin position="180"/>
        <end position="208"/>
    </location>
</feature>
<dbReference type="Proteomes" id="UP001233999">
    <property type="component" value="Unassembled WGS sequence"/>
</dbReference>
<feature type="compositionally biased region" description="Basic and acidic residues" evidence="8">
    <location>
        <begin position="415"/>
        <end position="431"/>
    </location>
</feature>
<feature type="domain" description="C2H2-type" evidence="9">
    <location>
        <begin position="279"/>
        <end position="306"/>
    </location>
</feature>
<feature type="domain" description="C2H2-type" evidence="9">
    <location>
        <begin position="475"/>
        <end position="502"/>
    </location>
</feature>
<dbReference type="GO" id="GO:0001228">
    <property type="term" value="F:DNA-binding transcription activator activity, RNA polymerase II-specific"/>
    <property type="evidence" value="ECO:0007669"/>
    <property type="project" value="TreeGrafter"/>
</dbReference>
<dbReference type="InterPro" id="IPR013087">
    <property type="entry name" value="Znf_C2H2_type"/>
</dbReference>
<dbReference type="PANTHER" id="PTHR24376:SF216">
    <property type="entry name" value="ZINC FINGER PROTEIN 420-LIKE"/>
    <property type="match status" value="1"/>
</dbReference>
<feature type="domain" description="C2H2-type" evidence="9">
    <location>
        <begin position="560"/>
        <end position="587"/>
    </location>
</feature>
<dbReference type="GO" id="GO:0008270">
    <property type="term" value="F:zinc ion binding"/>
    <property type="evidence" value="ECO:0007669"/>
    <property type="project" value="UniProtKB-KW"/>
</dbReference>
<dbReference type="PROSITE" id="PS00028">
    <property type="entry name" value="ZINC_FINGER_C2H2_1"/>
    <property type="match status" value="15"/>
</dbReference>
<organism evidence="10 11">
    <name type="scientific">Diploptera punctata</name>
    <name type="common">Pacific beetle cockroach</name>
    <dbReference type="NCBI Taxonomy" id="6984"/>
    <lineage>
        <taxon>Eukaryota</taxon>
        <taxon>Metazoa</taxon>
        <taxon>Ecdysozoa</taxon>
        <taxon>Arthropoda</taxon>
        <taxon>Hexapoda</taxon>
        <taxon>Insecta</taxon>
        <taxon>Pterygota</taxon>
        <taxon>Neoptera</taxon>
        <taxon>Polyneoptera</taxon>
        <taxon>Dictyoptera</taxon>
        <taxon>Blattodea</taxon>
        <taxon>Blaberoidea</taxon>
        <taxon>Blaberidae</taxon>
        <taxon>Diplopterinae</taxon>
        <taxon>Diploptera</taxon>
    </lineage>
</organism>
<evidence type="ECO:0000256" key="1">
    <source>
        <dbReference type="ARBA" id="ARBA00004123"/>
    </source>
</evidence>
<feature type="compositionally biased region" description="Polar residues" evidence="8">
    <location>
        <begin position="248"/>
        <end position="258"/>
    </location>
</feature>
<feature type="domain" description="C2H2-type" evidence="9">
    <location>
        <begin position="503"/>
        <end position="531"/>
    </location>
</feature>
<evidence type="ECO:0000256" key="3">
    <source>
        <dbReference type="ARBA" id="ARBA00022737"/>
    </source>
</evidence>
<protein>
    <recommendedName>
        <fullName evidence="9">C2H2-type domain-containing protein</fullName>
    </recommendedName>
</protein>